<dbReference type="PANTHER" id="PTHR44013:SF1">
    <property type="entry name" value="ZINC-TYPE ALCOHOL DEHYDROGENASE-LIKE PROTEIN C16A3.02C"/>
    <property type="match status" value="1"/>
</dbReference>
<dbReference type="EMBL" id="CADCUM010000020">
    <property type="protein sequence ID" value="CAA9369274.1"/>
    <property type="molecule type" value="Genomic_DNA"/>
</dbReference>
<dbReference type="PANTHER" id="PTHR44013">
    <property type="entry name" value="ZINC-TYPE ALCOHOL DEHYDROGENASE-LIKE PROTEIN C16A3.02C"/>
    <property type="match status" value="1"/>
</dbReference>
<dbReference type="SUPFAM" id="SSF51735">
    <property type="entry name" value="NAD(P)-binding Rossmann-fold domains"/>
    <property type="match status" value="1"/>
</dbReference>
<dbReference type="InterPro" id="IPR011032">
    <property type="entry name" value="GroES-like_sf"/>
</dbReference>
<dbReference type="Pfam" id="PF13602">
    <property type="entry name" value="ADH_zinc_N_2"/>
    <property type="match status" value="1"/>
</dbReference>
<sequence>MHACGDPTVLSVDEVPPPGPPVGDEITARVAASSINGTDLGLRRGDVRVATWGRLPFTLGFDLAGEVVHCGPRVSAFRPGDRVAALLGHDGGAQASYAVLRQHRAARVPDRVPLESAAGVVLAGLTALQALHHVGRLGARGRGARVLVVGASGGIGCHAVQLAALAGAHVTAVASGRKLPRVREYGAHELVDRSTCDIARLDGSWDLVLDTPGTAAHAELAGLLAPGGTLVTTRPISRDVWRAAPALLPGRGKRPPSWGAVTTRARPADLAHLLHLLADGRLRSPVDRVLPLDRGAEAHAHAETEVVGKVVLSL</sequence>
<dbReference type="InterPro" id="IPR052733">
    <property type="entry name" value="Chloroplast_QOR"/>
</dbReference>
<dbReference type="SMART" id="SM00829">
    <property type="entry name" value="PKS_ER"/>
    <property type="match status" value="1"/>
</dbReference>
<dbReference type="Gene3D" id="3.90.180.10">
    <property type="entry name" value="Medium-chain alcohol dehydrogenases, catalytic domain"/>
    <property type="match status" value="1"/>
</dbReference>
<dbReference type="GO" id="GO:0016491">
    <property type="term" value="F:oxidoreductase activity"/>
    <property type="evidence" value="ECO:0007669"/>
    <property type="project" value="InterPro"/>
</dbReference>
<reference evidence="3" key="1">
    <citation type="submission" date="2020-02" db="EMBL/GenBank/DDBJ databases">
        <authorList>
            <person name="Meier V. D."/>
        </authorList>
    </citation>
    <scope>NUCLEOTIDE SEQUENCE</scope>
    <source>
        <strain evidence="3">AVDCRST_MAG32</strain>
    </source>
</reference>
<dbReference type="InterPro" id="IPR020843">
    <property type="entry name" value="ER"/>
</dbReference>
<dbReference type="InterPro" id="IPR036291">
    <property type="entry name" value="NAD(P)-bd_dom_sf"/>
</dbReference>
<evidence type="ECO:0000256" key="1">
    <source>
        <dbReference type="SAM" id="MobiDB-lite"/>
    </source>
</evidence>
<feature type="region of interest" description="Disordered" evidence="1">
    <location>
        <begin position="1"/>
        <end position="21"/>
    </location>
</feature>
<accession>A0A6J4MUN5</accession>
<dbReference type="Pfam" id="PF08240">
    <property type="entry name" value="ADH_N"/>
    <property type="match status" value="1"/>
</dbReference>
<dbReference type="InterPro" id="IPR013154">
    <property type="entry name" value="ADH-like_N"/>
</dbReference>
<evidence type="ECO:0000313" key="3">
    <source>
        <dbReference type="EMBL" id="CAA9369274.1"/>
    </source>
</evidence>
<dbReference type="CDD" id="cd05289">
    <property type="entry name" value="MDR_like_2"/>
    <property type="match status" value="1"/>
</dbReference>
<dbReference type="AlphaFoldDB" id="A0A6J4MUN5"/>
<proteinExistence type="predicted"/>
<dbReference type="SUPFAM" id="SSF50129">
    <property type="entry name" value="GroES-like"/>
    <property type="match status" value="1"/>
</dbReference>
<feature type="domain" description="Enoyl reductase (ER)" evidence="2">
    <location>
        <begin position="5"/>
        <end position="312"/>
    </location>
</feature>
<evidence type="ECO:0000259" key="2">
    <source>
        <dbReference type="SMART" id="SM00829"/>
    </source>
</evidence>
<gene>
    <name evidence="3" type="ORF">AVDCRST_MAG32-445</name>
</gene>
<name>A0A6J4MUN5_9ACTN</name>
<protein>
    <recommendedName>
        <fullName evidence="2">Enoyl reductase (ER) domain-containing protein</fullName>
    </recommendedName>
</protein>
<dbReference type="Gene3D" id="3.40.50.720">
    <property type="entry name" value="NAD(P)-binding Rossmann-like Domain"/>
    <property type="match status" value="1"/>
</dbReference>
<organism evidence="3">
    <name type="scientific">uncultured Nocardioides sp</name>
    <dbReference type="NCBI Taxonomy" id="198441"/>
    <lineage>
        <taxon>Bacteria</taxon>
        <taxon>Bacillati</taxon>
        <taxon>Actinomycetota</taxon>
        <taxon>Actinomycetes</taxon>
        <taxon>Propionibacteriales</taxon>
        <taxon>Nocardioidaceae</taxon>
        <taxon>Nocardioides</taxon>
        <taxon>environmental samples</taxon>
    </lineage>
</organism>